<dbReference type="EMBL" id="MKGL01000037">
    <property type="protein sequence ID" value="RNF10090.1"/>
    <property type="molecule type" value="Genomic_DNA"/>
</dbReference>
<name>A0A3R7LA20_TRYRA</name>
<dbReference type="OrthoDB" id="271164at2759"/>
<evidence type="ECO:0000313" key="2">
    <source>
        <dbReference type="EMBL" id="RNF10090.1"/>
    </source>
</evidence>
<evidence type="ECO:0000259" key="1">
    <source>
        <dbReference type="PROSITE" id="PS50195"/>
    </source>
</evidence>
<dbReference type="InterPro" id="IPR036871">
    <property type="entry name" value="PX_dom_sf"/>
</dbReference>
<keyword evidence="3" id="KW-1185">Reference proteome</keyword>
<dbReference type="Gene3D" id="3.30.1520.10">
    <property type="entry name" value="Phox-like domain"/>
    <property type="match status" value="1"/>
</dbReference>
<evidence type="ECO:0000313" key="3">
    <source>
        <dbReference type="Proteomes" id="UP000283634"/>
    </source>
</evidence>
<dbReference type="SMART" id="SM00312">
    <property type="entry name" value="PX"/>
    <property type="match status" value="1"/>
</dbReference>
<dbReference type="OMA" id="VIFFSEW"/>
<dbReference type="GO" id="GO:0035091">
    <property type="term" value="F:phosphatidylinositol binding"/>
    <property type="evidence" value="ECO:0007669"/>
    <property type="project" value="InterPro"/>
</dbReference>
<protein>
    <recommendedName>
        <fullName evidence="1">PX domain-containing protein</fullName>
    </recommendedName>
</protein>
<dbReference type="GeneID" id="40325772"/>
<dbReference type="PROSITE" id="PS50195">
    <property type="entry name" value="PX"/>
    <property type="match status" value="1"/>
</dbReference>
<comment type="caution">
    <text evidence="2">The sequence shown here is derived from an EMBL/GenBank/DDBJ whole genome shotgun (WGS) entry which is preliminary data.</text>
</comment>
<dbReference type="SUPFAM" id="SSF64268">
    <property type="entry name" value="PX domain"/>
    <property type="match status" value="1"/>
</dbReference>
<gene>
    <name evidence="2" type="ORF">TraAM80_01839</name>
</gene>
<dbReference type="Pfam" id="PF00787">
    <property type="entry name" value="PX"/>
    <property type="match status" value="1"/>
</dbReference>
<feature type="domain" description="PX" evidence="1">
    <location>
        <begin position="38"/>
        <end position="188"/>
    </location>
</feature>
<dbReference type="Proteomes" id="UP000283634">
    <property type="component" value="Unassembled WGS sequence"/>
</dbReference>
<dbReference type="InterPro" id="IPR001683">
    <property type="entry name" value="PX_dom"/>
</dbReference>
<organism evidence="2 3">
    <name type="scientific">Trypanosoma rangeli</name>
    <dbReference type="NCBI Taxonomy" id="5698"/>
    <lineage>
        <taxon>Eukaryota</taxon>
        <taxon>Discoba</taxon>
        <taxon>Euglenozoa</taxon>
        <taxon>Kinetoplastea</taxon>
        <taxon>Metakinetoplastina</taxon>
        <taxon>Trypanosomatida</taxon>
        <taxon>Trypanosomatidae</taxon>
        <taxon>Trypanosoma</taxon>
        <taxon>Herpetosoma</taxon>
    </lineage>
</organism>
<accession>A0A3R7LA20</accession>
<sequence length="493" mass="54872">MLAAFSVGSENAFEERQQEQPVLVQTIRTAAMPADATPLVRFVVGAAVLGTGFVRPITFFPIMTTIKSTDSSKHAVPDVPKGPHEAQLEHGIQRCQWAASSSAQVDRRYSELVEFRTLLAYQFPTMIVPPLPPKSKLENFGTFLTNESILLTQQRTLVRFLRELAVNPELVYFSAHTPHFFQLPRESFEDWISIMRSALAGFRQCNASIDAHSSRKGGLLGSESVAAFTGESTKVVRKLVGMLHSWMGGGGESPPAQQPKQQQQGRKLAGNKAACAEVLNTMEDVNYWTCEMRFLGDYREALLGAARPYLAVMEQSVETVTATKEVAAALEKYASVLGVSSANKDLAQVTLEAGRFFDVAATAMDRFQAKRKSGVYERLLFEVSYLDAAMDTIDHVLCLWRYCDELVGAQASAAFVTYTRSVSIKLRKFYQQRFLRNFKCRMQNVLQRMVEAEHHYVEEVEASMKDTAFAGTIKNPKYAEYVSGSPLEPGSHN</sequence>
<dbReference type="RefSeq" id="XP_029241345.1">
    <property type="nucleotide sequence ID" value="XM_029378867.1"/>
</dbReference>
<dbReference type="AlphaFoldDB" id="A0A3R7LA20"/>
<proteinExistence type="predicted"/>
<reference evidence="2 3" key="1">
    <citation type="journal article" date="2018" name="BMC Genomics">
        <title>Genomic comparison of Trypanosoma conorhini and Trypanosoma rangeli to Trypanosoma cruzi strains of high and low virulence.</title>
        <authorList>
            <person name="Bradwell K.R."/>
            <person name="Koparde V.N."/>
            <person name="Matveyev A.V."/>
            <person name="Serrano M.G."/>
            <person name="Alves J.M."/>
            <person name="Parikh H."/>
            <person name="Huang B."/>
            <person name="Lee V."/>
            <person name="Espinosa-Alvarez O."/>
            <person name="Ortiz P.A."/>
            <person name="Costa-Martins A.G."/>
            <person name="Teixeira M.M."/>
            <person name="Buck G.A."/>
        </authorList>
    </citation>
    <scope>NUCLEOTIDE SEQUENCE [LARGE SCALE GENOMIC DNA]</scope>
    <source>
        <strain evidence="2 3">AM80</strain>
    </source>
</reference>